<dbReference type="AlphaFoldDB" id="A0AAN9AGV8"/>
<dbReference type="InterPro" id="IPR041679">
    <property type="entry name" value="DNA2/NAM7-like_C"/>
</dbReference>
<gene>
    <name evidence="4" type="primary">DNA2</name>
    <name evidence="4" type="ORF">SK128_017825</name>
</gene>
<feature type="domain" description="DNA2/NAM7 helicase helicase" evidence="2">
    <location>
        <begin position="51"/>
        <end position="144"/>
    </location>
</feature>
<evidence type="ECO:0000256" key="1">
    <source>
        <dbReference type="RuleBase" id="RU367041"/>
    </source>
</evidence>
<dbReference type="InterPro" id="IPR045055">
    <property type="entry name" value="DNA2/NAM7-like"/>
</dbReference>
<keyword evidence="1" id="KW-0411">Iron-sulfur</keyword>
<evidence type="ECO:0000259" key="3">
    <source>
        <dbReference type="Pfam" id="PF13087"/>
    </source>
</evidence>
<dbReference type="SUPFAM" id="SSF52540">
    <property type="entry name" value="P-loop containing nucleoside triphosphate hydrolases"/>
    <property type="match status" value="1"/>
</dbReference>
<name>A0AAN9AGV8_HALRR</name>
<keyword evidence="1" id="KW-0234">DNA repair</keyword>
<proteinExistence type="inferred from homology"/>
<evidence type="ECO:0000259" key="2">
    <source>
        <dbReference type="Pfam" id="PF13086"/>
    </source>
</evidence>
<dbReference type="EMBL" id="JAXCGZ010000120">
    <property type="protein sequence ID" value="KAK7086652.1"/>
    <property type="molecule type" value="Genomic_DNA"/>
</dbReference>
<keyword evidence="1" id="KW-0540">Nuclease</keyword>
<evidence type="ECO:0000313" key="5">
    <source>
        <dbReference type="Proteomes" id="UP001381693"/>
    </source>
</evidence>
<dbReference type="Pfam" id="PF13087">
    <property type="entry name" value="AAA_12"/>
    <property type="match status" value="1"/>
</dbReference>
<keyword evidence="1" id="KW-0408">Iron</keyword>
<keyword evidence="1" id="KW-0238">DNA-binding</keyword>
<evidence type="ECO:0000313" key="4">
    <source>
        <dbReference type="EMBL" id="KAK7086652.1"/>
    </source>
</evidence>
<dbReference type="GO" id="GO:0006281">
    <property type="term" value="P:DNA repair"/>
    <property type="evidence" value="ECO:0007669"/>
    <property type="project" value="UniProtKB-KW"/>
</dbReference>
<dbReference type="InterPro" id="IPR026851">
    <property type="entry name" value="Dna2/JHS1_DEXXQ-box"/>
</dbReference>
<feature type="domain" description="DNA2/NAM7 helicase helicase" evidence="2">
    <location>
        <begin position="155"/>
        <end position="221"/>
    </location>
</feature>
<keyword evidence="1" id="KW-0479">Metal-binding</keyword>
<comment type="caution">
    <text evidence="4">The sequence shown here is derived from an EMBL/GenBank/DDBJ whole genome shotgun (WGS) entry which is preliminary data.</text>
</comment>
<dbReference type="Proteomes" id="UP001381693">
    <property type="component" value="Unassembled WGS sequence"/>
</dbReference>
<keyword evidence="5" id="KW-1185">Reference proteome</keyword>
<dbReference type="InterPro" id="IPR047187">
    <property type="entry name" value="SF1_C_Upf1"/>
</dbReference>
<comment type="subcellular location">
    <subcellularLocation>
        <location evidence="1">Nucleus</location>
    </subcellularLocation>
    <subcellularLocation>
        <location evidence="1">Chromosome</location>
    </subcellularLocation>
</comment>
<keyword evidence="1" id="KW-0511">Multifunctional enzyme</keyword>
<dbReference type="GO" id="GO:0033567">
    <property type="term" value="P:DNA replication, Okazaki fragment processing"/>
    <property type="evidence" value="ECO:0007669"/>
    <property type="project" value="UniProtKB-UniRule"/>
</dbReference>
<keyword evidence="1" id="KW-0004">4Fe-4S</keyword>
<dbReference type="GO" id="GO:0005634">
    <property type="term" value="C:nucleus"/>
    <property type="evidence" value="ECO:0007669"/>
    <property type="project" value="UniProtKB-SubCell"/>
</dbReference>
<keyword evidence="1" id="KW-0547">Nucleotide-binding</keyword>
<dbReference type="CDD" id="cd18808">
    <property type="entry name" value="SF1_C_Upf1"/>
    <property type="match status" value="1"/>
</dbReference>
<reference evidence="4 5" key="1">
    <citation type="submission" date="2023-11" db="EMBL/GenBank/DDBJ databases">
        <title>Halocaridina rubra genome assembly.</title>
        <authorList>
            <person name="Smith C."/>
        </authorList>
    </citation>
    <scope>NUCLEOTIDE SEQUENCE [LARGE SCALE GENOMIC DNA]</scope>
    <source>
        <strain evidence="4">EP-1</strain>
        <tissue evidence="4">Whole</tissue>
    </source>
</reference>
<dbReference type="Pfam" id="PF13086">
    <property type="entry name" value="AAA_11"/>
    <property type="match status" value="2"/>
</dbReference>
<keyword evidence="1" id="KW-0539">Nucleus</keyword>
<comment type="function">
    <text evidence="1">Key enzyme involved in DNA replication and DNA repair. Involved in Okazaki fragments processing by cleaving long flaps that escape FEN1: flaps that are longer than 27 nucleotides are coated by replication protein A complex (RPA), leading to recruit DNA2 which cleaves the flap until it is too short to bind RPA and becomes a substrate for FEN1. Also involved in 5'-end resection of DNA during double-strand break (DSB) repair by mediating the cleavage of 5'-ssDNA.</text>
</comment>
<dbReference type="CDD" id="cd18041">
    <property type="entry name" value="DEXXQc_DNA2"/>
    <property type="match status" value="1"/>
</dbReference>
<dbReference type="GO" id="GO:0051539">
    <property type="term" value="F:4 iron, 4 sulfur cluster binding"/>
    <property type="evidence" value="ECO:0007669"/>
    <property type="project" value="UniProtKB-UniRule"/>
</dbReference>
<keyword evidence="1" id="KW-0378">Hydrolase</keyword>
<dbReference type="Gene3D" id="3.40.50.300">
    <property type="entry name" value="P-loop containing nucleotide triphosphate hydrolases"/>
    <property type="match status" value="3"/>
</dbReference>
<keyword evidence="1" id="KW-0158">Chromosome</keyword>
<comment type="similarity">
    <text evidence="1">Belongs to the DNA2/NAM7 helicase family.</text>
</comment>
<organism evidence="4 5">
    <name type="scientific">Halocaridina rubra</name>
    <name type="common">Hawaiian red shrimp</name>
    <dbReference type="NCBI Taxonomy" id="373956"/>
    <lineage>
        <taxon>Eukaryota</taxon>
        <taxon>Metazoa</taxon>
        <taxon>Ecdysozoa</taxon>
        <taxon>Arthropoda</taxon>
        <taxon>Crustacea</taxon>
        <taxon>Multicrustacea</taxon>
        <taxon>Malacostraca</taxon>
        <taxon>Eumalacostraca</taxon>
        <taxon>Eucarida</taxon>
        <taxon>Decapoda</taxon>
        <taxon>Pleocyemata</taxon>
        <taxon>Caridea</taxon>
        <taxon>Atyoidea</taxon>
        <taxon>Atyidae</taxon>
        <taxon>Halocaridina</taxon>
    </lineage>
</organism>
<protein>
    <recommendedName>
        <fullName evidence="1">DNA replication ATP-dependent helicase/nuclease</fullName>
        <ecNumber evidence="1">3.1.-.-</ecNumber>
        <ecNumber evidence="1">3.6.4.12</ecNumber>
    </recommendedName>
</protein>
<dbReference type="GO" id="GO:0046872">
    <property type="term" value="F:metal ion binding"/>
    <property type="evidence" value="ECO:0007669"/>
    <property type="project" value="UniProtKB-UniRule"/>
</dbReference>
<keyword evidence="1" id="KW-0235">DNA replication</keyword>
<dbReference type="InterPro" id="IPR027417">
    <property type="entry name" value="P-loop_NTPase"/>
</dbReference>
<dbReference type="InterPro" id="IPR041677">
    <property type="entry name" value="DNA2/NAM7_AAA_11"/>
</dbReference>
<dbReference type="EC" id="3.1.-.-" evidence="1"/>
<dbReference type="GO" id="GO:0071932">
    <property type="term" value="P:replication fork reversal"/>
    <property type="evidence" value="ECO:0007669"/>
    <property type="project" value="TreeGrafter"/>
</dbReference>
<accession>A0AAN9AGV8</accession>
<dbReference type="GO" id="GO:0005694">
    <property type="term" value="C:chromosome"/>
    <property type="evidence" value="ECO:0007669"/>
    <property type="project" value="UniProtKB-SubCell"/>
</dbReference>
<dbReference type="PANTHER" id="PTHR10887">
    <property type="entry name" value="DNA2/NAM7 HELICASE FAMILY"/>
    <property type="match status" value="1"/>
</dbReference>
<dbReference type="GO" id="GO:0003677">
    <property type="term" value="F:DNA binding"/>
    <property type="evidence" value="ECO:0007669"/>
    <property type="project" value="UniProtKB-UniRule"/>
</dbReference>
<dbReference type="GO" id="GO:0017116">
    <property type="term" value="F:single-stranded DNA helicase activity"/>
    <property type="evidence" value="ECO:0007669"/>
    <property type="project" value="UniProtKB-UniRule"/>
</dbReference>
<keyword evidence="1" id="KW-0227">DNA damage</keyword>
<comment type="catalytic activity">
    <reaction evidence="1">
        <text>ATP + H2O = ADP + phosphate + H(+)</text>
        <dbReference type="Rhea" id="RHEA:13065"/>
        <dbReference type="ChEBI" id="CHEBI:15377"/>
        <dbReference type="ChEBI" id="CHEBI:15378"/>
        <dbReference type="ChEBI" id="CHEBI:30616"/>
        <dbReference type="ChEBI" id="CHEBI:43474"/>
        <dbReference type="ChEBI" id="CHEBI:456216"/>
        <dbReference type="EC" id="3.6.4.12"/>
    </reaction>
</comment>
<dbReference type="EC" id="3.6.4.12" evidence="1"/>
<dbReference type="GO" id="GO:0005737">
    <property type="term" value="C:cytoplasm"/>
    <property type="evidence" value="ECO:0007669"/>
    <property type="project" value="TreeGrafter"/>
</dbReference>
<dbReference type="GO" id="GO:0017108">
    <property type="term" value="F:5'-flap endonuclease activity"/>
    <property type="evidence" value="ECO:0007669"/>
    <property type="project" value="UniProtKB-UniRule"/>
</dbReference>
<keyword evidence="1" id="KW-0067">ATP-binding</keyword>
<keyword evidence="1" id="KW-0347">Helicase</keyword>
<sequence>MSFNFTNLARLLIDDPRVAKLRALIVDRIQPSFKKGLPADIIAKGKSILRQLNKSQQRAVLRTLMANDYSLLKGFPGTGKTSTIVALVQLMLALGYSVLLTSYTHSAVDNILLKLKSCEVDFLRLGKTSRIHPDIKEYSDERLTSVFRDVKSLADFYDDKLVVATTCLGTNHVLFSRRIFDFCIVDEASQVLQPAVLGPLFQAHRFVLVGDPQQLPPLIQSSEARDLGMGESLFARLDSLGATSCLTQQYRMNGHIMKLANLLMYDGQLQCANSALETATITLPNYTNEECTTTFPGWIKRAASSNLENSVVFLDTCGCAPEDQNSNVSAKEASLILVLIISFLKAGLNIDDIGVITPYRDQVKYLRNLITKNVTNGSRVEVNTVDQYQGRDKSVILYSCVRSATSKPKNGDILQDEHRLNVAITRAKYKLILIGDISTLQNYKPFKTLISLFMESSQVYTLRDGIDGFHWSDFNPYCN</sequence>
<dbReference type="FunFam" id="3.40.50.300:FF:001170">
    <property type="entry name" value="DNA replication helicase Dna2"/>
    <property type="match status" value="1"/>
</dbReference>
<dbReference type="PANTHER" id="PTHR10887:SF433">
    <property type="entry name" value="DNA REPLICATION ATP-DEPENDENT HELICASE_NUCLEASE DNA2"/>
    <property type="match status" value="1"/>
</dbReference>
<feature type="domain" description="DNA2/NAM7 helicase-like C-terminal" evidence="3">
    <location>
        <begin position="230"/>
        <end position="436"/>
    </location>
</feature>
<dbReference type="GO" id="GO:0005524">
    <property type="term" value="F:ATP binding"/>
    <property type="evidence" value="ECO:0007669"/>
    <property type="project" value="UniProtKB-UniRule"/>
</dbReference>